<dbReference type="InterPro" id="IPR012676">
    <property type="entry name" value="TGS-like"/>
</dbReference>
<protein>
    <submittedName>
        <fullName evidence="6">Guanosine-3',5'-bis(Diphosphate) 3'-pyrophosphohydrolase</fullName>
    </submittedName>
</protein>
<evidence type="ECO:0000256" key="1">
    <source>
        <dbReference type="ARBA" id="ARBA00025704"/>
    </source>
</evidence>
<feature type="domain" description="ACT" evidence="3">
    <location>
        <begin position="643"/>
        <end position="718"/>
    </location>
</feature>
<dbReference type="SUPFAM" id="SSF81271">
    <property type="entry name" value="TGS-like"/>
    <property type="match status" value="1"/>
</dbReference>
<dbReference type="RefSeq" id="WP_307905131.1">
    <property type="nucleotide sequence ID" value="NZ_AP027059.1"/>
</dbReference>
<dbReference type="SUPFAM" id="SSF81301">
    <property type="entry name" value="Nucleotidyltransferase"/>
    <property type="match status" value="1"/>
</dbReference>
<dbReference type="InterPro" id="IPR045865">
    <property type="entry name" value="ACT-like_dom_sf"/>
</dbReference>
<dbReference type="SMART" id="SM00954">
    <property type="entry name" value="RelA_SpoT"/>
    <property type="match status" value="1"/>
</dbReference>
<evidence type="ECO:0000313" key="6">
    <source>
        <dbReference type="EMBL" id="BDU50199.1"/>
    </source>
</evidence>
<dbReference type="FunFam" id="3.10.20.30:FF:000002">
    <property type="entry name" value="GTP pyrophosphokinase (RelA/SpoT)"/>
    <property type="match status" value="1"/>
</dbReference>
<dbReference type="CDD" id="cd05399">
    <property type="entry name" value="NT_Rel-Spo_like"/>
    <property type="match status" value="1"/>
</dbReference>
<evidence type="ECO:0000259" key="4">
    <source>
        <dbReference type="PROSITE" id="PS51831"/>
    </source>
</evidence>
<dbReference type="PROSITE" id="PS51880">
    <property type="entry name" value="TGS"/>
    <property type="match status" value="1"/>
</dbReference>
<dbReference type="SUPFAM" id="SSF109604">
    <property type="entry name" value="HD-domain/PDEase-like"/>
    <property type="match status" value="1"/>
</dbReference>
<dbReference type="InterPro" id="IPR003607">
    <property type="entry name" value="HD/PDEase_dom"/>
</dbReference>
<dbReference type="Pfam" id="PF13328">
    <property type="entry name" value="HD_4"/>
    <property type="match status" value="1"/>
</dbReference>
<dbReference type="PANTHER" id="PTHR21262">
    <property type="entry name" value="GUANOSINE-3',5'-BIS DIPHOSPHATE 3'-PYROPHOSPHOHYDROLASE"/>
    <property type="match status" value="1"/>
</dbReference>
<dbReference type="SUPFAM" id="SSF55021">
    <property type="entry name" value="ACT-like"/>
    <property type="match status" value="1"/>
</dbReference>
<evidence type="ECO:0000259" key="3">
    <source>
        <dbReference type="PROSITE" id="PS51671"/>
    </source>
</evidence>
<dbReference type="PROSITE" id="PS51671">
    <property type="entry name" value="ACT"/>
    <property type="match status" value="1"/>
</dbReference>
<dbReference type="InterPro" id="IPR033655">
    <property type="entry name" value="TGS_RelA/SpoT"/>
</dbReference>
<dbReference type="InterPro" id="IPR043519">
    <property type="entry name" value="NT_sf"/>
</dbReference>
<dbReference type="Proteomes" id="UP001321582">
    <property type="component" value="Chromosome"/>
</dbReference>
<dbReference type="CDD" id="cd00077">
    <property type="entry name" value="HDc"/>
    <property type="match status" value="1"/>
</dbReference>
<dbReference type="InterPro" id="IPR006674">
    <property type="entry name" value="HD_domain"/>
</dbReference>
<dbReference type="GO" id="GO:0015969">
    <property type="term" value="P:guanosine tetraphosphate metabolic process"/>
    <property type="evidence" value="ECO:0007669"/>
    <property type="project" value="InterPro"/>
</dbReference>
<gene>
    <name evidence="6" type="ORF">HLVA_07680</name>
</gene>
<evidence type="ECO:0000256" key="2">
    <source>
        <dbReference type="RuleBase" id="RU003847"/>
    </source>
</evidence>
<dbReference type="Gene3D" id="1.10.3210.10">
    <property type="entry name" value="Hypothetical protein af1432"/>
    <property type="match status" value="1"/>
</dbReference>
<dbReference type="GO" id="GO:0005886">
    <property type="term" value="C:plasma membrane"/>
    <property type="evidence" value="ECO:0007669"/>
    <property type="project" value="TreeGrafter"/>
</dbReference>
<dbReference type="Gene3D" id="3.30.70.260">
    <property type="match status" value="1"/>
</dbReference>
<evidence type="ECO:0000259" key="5">
    <source>
        <dbReference type="PROSITE" id="PS51880"/>
    </source>
</evidence>
<comment type="function">
    <text evidence="2">In eubacteria ppGpp (guanosine 3'-diphosphate 5'-diphosphate) is a mediator of the stringent response that coordinates a variety of cellular activities in response to changes in nutritional abundance.</text>
</comment>
<proteinExistence type="inferred from homology"/>
<feature type="domain" description="TGS" evidence="5">
    <location>
        <begin position="381"/>
        <end position="443"/>
    </location>
</feature>
<accession>A0AAU9DSY5</accession>
<dbReference type="Pfam" id="PF02824">
    <property type="entry name" value="TGS"/>
    <property type="match status" value="1"/>
</dbReference>
<dbReference type="AlphaFoldDB" id="A0AAU9DSY5"/>
<dbReference type="InterPro" id="IPR004811">
    <property type="entry name" value="RelA/Spo_fam"/>
</dbReference>
<dbReference type="CDD" id="cd04876">
    <property type="entry name" value="ACT_RelA-SpoT"/>
    <property type="match status" value="1"/>
</dbReference>
<dbReference type="Pfam" id="PF04607">
    <property type="entry name" value="RelA_SpoT"/>
    <property type="match status" value="1"/>
</dbReference>
<sequence length="718" mass="82773">MGYASKLFFKIKEEDLPVDVDKIKLAYEFAKEAHTDQYRKSGEEYIIHPIAVAMTLVEMKMDTDTIVAGLLHDVVEDTLIPLEEIKLNFGETVAYLVEGVTKLRNLPAGTKKQTENIRKMIVAMAKDVRVVIIKLADRLHNMSTLKHMTPEKQQRIADETLKIYAPIAHRLGMAKVKWELEDLCLYYLKPEEYRKIISLISSKRKEREEYTEEVKKKLLEEMKKSNIAGEVTGRPKHFYSIYKKMTEKGKSFADIYDLIAIRVVVDTEGECYNVLGILHNIWKPVPGRFKDYIAVPKSNGYQSIHTTIVGPSGKFVEIQIRTLEMHKIAEDGIAAHWKYKEKIKKDKSEHIYSWLKKILEWQDDASSSEEFVQTVTGDILSEEVFIFSPKGDVVELPNGSTPLDFAFRIHTQIGYKCIGAKVNGCIVSLDYKLQSGDKVDIITSKTAKGPGKDWMNLVVTHGAKAKIKKWFKEKEFDERVKEGRFLLEKELINFNIKSKDIEDLEEVKEYIKKHNIPSYNEFLFKIGIGKIDVTRISEKFKSIKEMEEEEKILTQIDEKPKRRRKNQNQGIVIKGVENTVIRFAKCCTPLPGDEIGGFITKGNGIAIHRKDCKNFKELKEKSSDRVIKVSWEEDNTKSYYSVSFVIIVADRSNLLSEIIRIIGEHRINITGVNSMSFKENGEKRANIKMTIEIREKEQFERLTQALNRTKDVIEIRRS</sequence>
<evidence type="ECO:0000313" key="7">
    <source>
        <dbReference type="Proteomes" id="UP001321582"/>
    </source>
</evidence>
<dbReference type="Gene3D" id="3.10.20.30">
    <property type="match status" value="1"/>
</dbReference>
<dbReference type="Pfam" id="PF19296">
    <property type="entry name" value="RelA_AH_RIS"/>
    <property type="match status" value="1"/>
</dbReference>
<dbReference type="InterPro" id="IPR007685">
    <property type="entry name" value="RelA_SpoT"/>
</dbReference>
<feature type="domain" description="HD" evidence="4">
    <location>
        <begin position="45"/>
        <end position="142"/>
    </location>
</feature>
<dbReference type="EMBL" id="AP027059">
    <property type="protein sequence ID" value="BDU50199.1"/>
    <property type="molecule type" value="Genomic_DNA"/>
</dbReference>
<name>A0AAU9DSY5_9FUSO</name>
<comment type="similarity">
    <text evidence="2">Belongs to the relA/spoT family.</text>
</comment>
<dbReference type="NCBIfam" id="TIGR00691">
    <property type="entry name" value="spoT_relA"/>
    <property type="match status" value="1"/>
</dbReference>
<dbReference type="SMART" id="SM00471">
    <property type="entry name" value="HDc"/>
    <property type="match status" value="1"/>
</dbReference>
<dbReference type="PANTHER" id="PTHR21262:SF31">
    <property type="entry name" value="GTP PYROPHOSPHOKINASE"/>
    <property type="match status" value="1"/>
</dbReference>
<dbReference type="Pfam" id="PF13291">
    <property type="entry name" value="ACT_4"/>
    <property type="match status" value="1"/>
</dbReference>
<comment type="pathway">
    <text evidence="1">Purine metabolism.</text>
</comment>
<dbReference type="InterPro" id="IPR012675">
    <property type="entry name" value="Beta-grasp_dom_sf"/>
</dbReference>
<dbReference type="InterPro" id="IPR004095">
    <property type="entry name" value="TGS"/>
</dbReference>
<organism evidence="6 7">
    <name type="scientific">Haliovirga abyssi</name>
    <dbReference type="NCBI Taxonomy" id="2996794"/>
    <lineage>
        <taxon>Bacteria</taxon>
        <taxon>Fusobacteriati</taxon>
        <taxon>Fusobacteriota</taxon>
        <taxon>Fusobacteriia</taxon>
        <taxon>Fusobacteriales</taxon>
        <taxon>Haliovirgaceae</taxon>
        <taxon>Haliovirga</taxon>
    </lineage>
</organism>
<dbReference type="InterPro" id="IPR002912">
    <property type="entry name" value="ACT_dom"/>
</dbReference>
<dbReference type="CDD" id="cd01668">
    <property type="entry name" value="TGS_RSH"/>
    <property type="match status" value="1"/>
</dbReference>
<dbReference type="PROSITE" id="PS51831">
    <property type="entry name" value="HD"/>
    <property type="match status" value="1"/>
</dbReference>
<reference evidence="6 7" key="1">
    <citation type="submission" date="2022-11" db="EMBL/GenBank/DDBJ databases">
        <title>Haliovirga abyssi gen. nov., sp. nov., a mesophilic fermentative bacterium isolated from the Iheya North hydrothermal field and the proposal of Haliovirgaceae fam. nov.</title>
        <authorList>
            <person name="Miyazaki U."/>
            <person name="Tame A."/>
            <person name="Miyazaki J."/>
            <person name="Takai K."/>
            <person name="Sawayama S."/>
            <person name="Kitajima M."/>
            <person name="Okamoto A."/>
            <person name="Nakagawa S."/>
        </authorList>
    </citation>
    <scope>NUCLEOTIDE SEQUENCE [LARGE SCALE GENOMIC DNA]</scope>
    <source>
        <strain evidence="6 7">IC12</strain>
    </source>
</reference>
<dbReference type="Gene3D" id="3.30.460.10">
    <property type="entry name" value="Beta Polymerase, domain 2"/>
    <property type="match status" value="1"/>
</dbReference>
<keyword evidence="7" id="KW-1185">Reference proteome</keyword>
<dbReference type="InterPro" id="IPR045600">
    <property type="entry name" value="RelA/SpoT_AH_RIS"/>
</dbReference>
<dbReference type="KEGG" id="haby:HLVA_07680"/>
<dbReference type="FunFam" id="3.30.460.10:FF:000001">
    <property type="entry name" value="GTP pyrophosphokinase RelA"/>
    <property type="match status" value="1"/>
</dbReference>
<dbReference type="FunFam" id="1.10.3210.10:FF:000001">
    <property type="entry name" value="GTP pyrophosphokinase RelA"/>
    <property type="match status" value="1"/>
</dbReference>